<evidence type="ECO:0000256" key="1">
    <source>
        <dbReference type="ARBA" id="ARBA00022723"/>
    </source>
</evidence>
<dbReference type="GO" id="GO:0003677">
    <property type="term" value="F:DNA binding"/>
    <property type="evidence" value="ECO:0007669"/>
    <property type="project" value="UniProtKB-UniRule"/>
</dbReference>
<organism evidence="11 12">
    <name type="scientific">Vanilla planifolia</name>
    <name type="common">Vanilla</name>
    <dbReference type="NCBI Taxonomy" id="51239"/>
    <lineage>
        <taxon>Eukaryota</taxon>
        <taxon>Viridiplantae</taxon>
        <taxon>Streptophyta</taxon>
        <taxon>Embryophyta</taxon>
        <taxon>Tracheophyta</taxon>
        <taxon>Spermatophyta</taxon>
        <taxon>Magnoliopsida</taxon>
        <taxon>Liliopsida</taxon>
        <taxon>Asparagales</taxon>
        <taxon>Orchidaceae</taxon>
        <taxon>Vanilloideae</taxon>
        <taxon>Vanilleae</taxon>
        <taxon>Vanilla</taxon>
    </lineage>
</organism>
<keyword evidence="7 8" id="KW-0539">Nucleus</keyword>
<evidence type="ECO:0000256" key="4">
    <source>
        <dbReference type="ARBA" id="ARBA00023015"/>
    </source>
</evidence>
<comment type="function">
    <text evidence="9">Transcription factor that binds specifically to a 5'-AA[AG]G-3' consensus core sequence.</text>
</comment>
<dbReference type="InterPro" id="IPR003851">
    <property type="entry name" value="Znf_Dof"/>
</dbReference>
<protein>
    <recommendedName>
        <fullName evidence="9">Dof zinc finger protein</fullName>
    </recommendedName>
</protein>
<evidence type="ECO:0000313" key="12">
    <source>
        <dbReference type="Proteomes" id="UP000639772"/>
    </source>
</evidence>
<dbReference type="AlphaFoldDB" id="A0A835PAM5"/>
<evidence type="ECO:0000256" key="2">
    <source>
        <dbReference type="ARBA" id="ARBA00022771"/>
    </source>
</evidence>
<evidence type="ECO:0000313" key="11">
    <source>
        <dbReference type="EMBL" id="KAG0450140.1"/>
    </source>
</evidence>
<dbReference type="GO" id="GO:0003700">
    <property type="term" value="F:DNA-binding transcription factor activity"/>
    <property type="evidence" value="ECO:0007669"/>
    <property type="project" value="UniProtKB-UniRule"/>
</dbReference>
<proteinExistence type="predicted"/>
<accession>A0A835PAM5</accession>
<keyword evidence="1 9" id="KW-0479">Metal-binding</keyword>
<name>A0A835PAM5_VANPL</name>
<dbReference type="PROSITE" id="PS01361">
    <property type="entry name" value="ZF_DOF_1"/>
    <property type="match status" value="1"/>
</dbReference>
<reference evidence="11 12" key="1">
    <citation type="journal article" date="2020" name="Nat. Food">
        <title>A phased Vanilla planifolia genome enables genetic improvement of flavour and production.</title>
        <authorList>
            <person name="Hasing T."/>
            <person name="Tang H."/>
            <person name="Brym M."/>
            <person name="Khazi F."/>
            <person name="Huang T."/>
            <person name="Chambers A.H."/>
        </authorList>
    </citation>
    <scope>NUCLEOTIDE SEQUENCE [LARGE SCALE GENOMIC DNA]</scope>
    <source>
        <tissue evidence="11">Leaf</tissue>
    </source>
</reference>
<dbReference type="Proteomes" id="UP000639772">
    <property type="component" value="Unassembled WGS sequence"/>
</dbReference>
<dbReference type="PROSITE" id="PS50884">
    <property type="entry name" value="ZF_DOF_2"/>
    <property type="match status" value="1"/>
</dbReference>
<dbReference type="InterPro" id="IPR045174">
    <property type="entry name" value="Dof"/>
</dbReference>
<feature type="domain" description="Dof-type" evidence="10">
    <location>
        <begin position="83"/>
        <end position="137"/>
    </location>
</feature>
<evidence type="ECO:0000256" key="8">
    <source>
        <dbReference type="PROSITE-ProRule" id="PRU00071"/>
    </source>
</evidence>
<keyword evidence="4 9" id="KW-0805">Transcription regulation</keyword>
<keyword evidence="3 9" id="KW-0862">Zinc</keyword>
<comment type="caution">
    <text evidence="11">The sequence shown here is derived from an EMBL/GenBank/DDBJ whole genome shotgun (WGS) entry which is preliminary data.</text>
</comment>
<dbReference type="GO" id="GO:0008270">
    <property type="term" value="F:zinc ion binding"/>
    <property type="evidence" value="ECO:0007669"/>
    <property type="project" value="UniProtKB-KW"/>
</dbReference>
<dbReference type="EMBL" id="JADCNM010000137">
    <property type="protein sequence ID" value="KAG0450140.1"/>
    <property type="molecule type" value="Genomic_DNA"/>
</dbReference>
<keyword evidence="2 8" id="KW-0863">Zinc-finger</keyword>
<evidence type="ECO:0000256" key="7">
    <source>
        <dbReference type="ARBA" id="ARBA00023242"/>
    </source>
</evidence>
<keyword evidence="5 8" id="KW-0238">DNA-binding</keyword>
<dbReference type="OrthoDB" id="1927254at2759"/>
<evidence type="ECO:0000256" key="9">
    <source>
        <dbReference type="RuleBase" id="RU369094"/>
    </source>
</evidence>
<gene>
    <name evidence="11" type="ORF">HPP92_026919</name>
</gene>
<dbReference type="GO" id="GO:0005634">
    <property type="term" value="C:nucleus"/>
    <property type="evidence" value="ECO:0007669"/>
    <property type="project" value="UniProtKB-SubCell"/>
</dbReference>
<dbReference type="PANTHER" id="PTHR31992">
    <property type="entry name" value="DOF ZINC FINGER PROTEIN DOF1.4-RELATED"/>
    <property type="match status" value="1"/>
</dbReference>
<evidence type="ECO:0000256" key="3">
    <source>
        <dbReference type="ARBA" id="ARBA00022833"/>
    </source>
</evidence>
<evidence type="ECO:0000256" key="5">
    <source>
        <dbReference type="ARBA" id="ARBA00023125"/>
    </source>
</evidence>
<sequence length="320" mass="35812">MPTPRAHHMPQHTNLAGPSCTNLKPRIAGRLPRLSICFASFPFSPLPLSTVAMFCLEDHRMEDYTSITVPMDRRWKPHVELAPNCPRCDSTNTKFCYYNNYSLAQPRYFCKGCRRYWTKGGSLRNVPVGGGCRKNRRGKSVRLSIDSAATTTSTSRGSTPLCINPALDSGLRPDQALDDMFDNFFNSEPSKGPPIDMAVMYARYLNQVPEEAAEVEDAFGQSRATETAEIKQGVLRSDNLEFGGNNLEPMLVQTFNSEVLNEDGDTFSLNWPRCPNLPWTPEQNKGVSTSAPEVVTSRHHYQDVMFGDLIVMDHSGFEAF</sequence>
<keyword evidence="6 9" id="KW-0804">Transcription</keyword>
<dbReference type="Pfam" id="PF02701">
    <property type="entry name" value="Zn_ribbon_Dof"/>
    <property type="match status" value="1"/>
</dbReference>
<evidence type="ECO:0000259" key="10">
    <source>
        <dbReference type="PROSITE" id="PS50884"/>
    </source>
</evidence>
<evidence type="ECO:0000256" key="6">
    <source>
        <dbReference type="ARBA" id="ARBA00023163"/>
    </source>
</evidence>
<comment type="subcellular location">
    <subcellularLocation>
        <location evidence="8 9">Nucleus</location>
    </subcellularLocation>
</comment>